<dbReference type="STRING" id="883112.HMPREF9707_00589"/>
<comment type="caution">
    <text evidence="2">The sequence shown here is derived from an EMBL/GenBank/DDBJ whole genome shotgun (WGS) entry which is preliminary data.</text>
</comment>
<dbReference type="RefSeq" id="WP_006701252.1">
    <property type="nucleotide sequence ID" value="NZ_JH932300.1"/>
</dbReference>
<reference evidence="2 3" key="1">
    <citation type="submission" date="2012-07" db="EMBL/GenBank/DDBJ databases">
        <title>The Genome Sequence of Facklamia ignava CCUG 37419.</title>
        <authorList>
            <consortium name="The Broad Institute Genome Sequencing Platform"/>
            <person name="Earl A."/>
            <person name="Ward D."/>
            <person name="Feldgarden M."/>
            <person name="Gevers D."/>
            <person name="Huys G."/>
            <person name="Walker B."/>
            <person name="Young S.K."/>
            <person name="Zeng Q."/>
            <person name="Gargeya S."/>
            <person name="Fitzgerald M."/>
            <person name="Haas B."/>
            <person name="Abouelleil A."/>
            <person name="Alvarado L."/>
            <person name="Arachchi H.M."/>
            <person name="Berlin A.M."/>
            <person name="Chapman S.B."/>
            <person name="Goldberg J."/>
            <person name="Griggs A."/>
            <person name="Gujja S."/>
            <person name="Hansen M."/>
            <person name="Howarth C."/>
            <person name="Imamovic A."/>
            <person name="Larimer J."/>
            <person name="McCowen C."/>
            <person name="Montmayeur A."/>
            <person name="Murphy C."/>
            <person name="Neiman D."/>
            <person name="Pearson M."/>
            <person name="Priest M."/>
            <person name="Roberts A."/>
            <person name="Saif S."/>
            <person name="Shea T."/>
            <person name="Sisk P."/>
            <person name="Sykes S."/>
            <person name="Wortman J."/>
            <person name="Nusbaum C."/>
            <person name="Birren B."/>
        </authorList>
    </citation>
    <scope>NUCLEOTIDE SEQUENCE [LARGE SCALE GENOMIC DNA]</scope>
    <source>
        <strain evidence="2 3">CCUG 37419</strain>
    </source>
</reference>
<gene>
    <name evidence="2" type="ORF">HMPREF9707_00589</name>
</gene>
<dbReference type="PROSITE" id="PS51257">
    <property type="entry name" value="PROKAR_LIPOPROTEIN"/>
    <property type="match status" value="1"/>
</dbReference>
<name>K1LKQ2_9LACT</name>
<dbReference type="Proteomes" id="UP000005147">
    <property type="component" value="Unassembled WGS sequence"/>
</dbReference>
<evidence type="ECO:0000313" key="3">
    <source>
        <dbReference type="Proteomes" id="UP000005147"/>
    </source>
</evidence>
<organism evidence="2 3">
    <name type="scientific">Falseniella ignava CCUG 37419</name>
    <dbReference type="NCBI Taxonomy" id="883112"/>
    <lineage>
        <taxon>Bacteria</taxon>
        <taxon>Bacillati</taxon>
        <taxon>Bacillota</taxon>
        <taxon>Bacilli</taxon>
        <taxon>Lactobacillales</taxon>
        <taxon>Aerococcaceae</taxon>
        <taxon>Falseniella</taxon>
    </lineage>
</organism>
<dbReference type="EMBL" id="AGZE01000018">
    <property type="protein sequence ID" value="EKB57290.1"/>
    <property type="molecule type" value="Genomic_DNA"/>
</dbReference>
<evidence type="ECO:0008006" key="4">
    <source>
        <dbReference type="Google" id="ProtNLM"/>
    </source>
</evidence>
<evidence type="ECO:0000256" key="1">
    <source>
        <dbReference type="SAM" id="SignalP"/>
    </source>
</evidence>
<accession>K1LKQ2</accession>
<proteinExistence type="predicted"/>
<dbReference type="PATRIC" id="fig|883112.3.peg.585"/>
<keyword evidence="3" id="KW-1185">Reference proteome</keyword>
<dbReference type="AlphaFoldDB" id="K1LKQ2"/>
<keyword evidence="1" id="KW-0732">Signal</keyword>
<dbReference type="HOGENOM" id="CLU_2000491_0_0_9"/>
<sequence length="124" mass="14348">MKNKKHFYYLLSLCFVLSCTPVSDQKVNADNFTNQFGSSDSIDLQSKVIYHTVYYPYSIYNMNINSKKFKPIPNTYYYNNGSSQGILYLQSWESGPNAYKATYKGYVGSQYPIPARDKEIKERG</sequence>
<feature type="chain" id="PRO_5039066019" description="Lipoprotein" evidence="1">
    <location>
        <begin position="25"/>
        <end position="124"/>
    </location>
</feature>
<protein>
    <recommendedName>
        <fullName evidence="4">Lipoprotein</fullName>
    </recommendedName>
</protein>
<feature type="signal peptide" evidence="1">
    <location>
        <begin position="1"/>
        <end position="24"/>
    </location>
</feature>
<evidence type="ECO:0000313" key="2">
    <source>
        <dbReference type="EMBL" id="EKB57290.1"/>
    </source>
</evidence>